<keyword evidence="2" id="KW-1185">Reference proteome</keyword>
<sequence length="68" mass="7885">MEINLDELKYKENIKFFMAVAAEHTVHDLALGASSRHFQIKFILRENGDFLLTVMSILEMFLFDGTFS</sequence>
<evidence type="ECO:0000313" key="1">
    <source>
        <dbReference type="EMBL" id="KRX22188.1"/>
    </source>
</evidence>
<organism evidence="1 2">
    <name type="scientific">Trichinella nelsoni</name>
    <dbReference type="NCBI Taxonomy" id="6336"/>
    <lineage>
        <taxon>Eukaryota</taxon>
        <taxon>Metazoa</taxon>
        <taxon>Ecdysozoa</taxon>
        <taxon>Nematoda</taxon>
        <taxon>Enoplea</taxon>
        <taxon>Dorylaimia</taxon>
        <taxon>Trichinellida</taxon>
        <taxon>Trichinellidae</taxon>
        <taxon>Trichinella</taxon>
    </lineage>
</organism>
<accession>A0A0V0S636</accession>
<dbReference type="Proteomes" id="UP000054630">
    <property type="component" value="Unassembled WGS sequence"/>
</dbReference>
<dbReference type="EMBL" id="JYDL01000033">
    <property type="protein sequence ID" value="KRX22188.1"/>
    <property type="molecule type" value="Genomic_DNA"/>
</dbReference>
<evidence type="ECO:0000313" key="2">
    <source>
        <dbReference type="Proteomes" id="UP000054630"/>
    </source>
</evidence>
<name>A0A0V0S636_9BILA</name>
<protein>
    <submittedName>
        <fullName evidence="1">Uncharacterized protein</fullName>
    </submittedName>
</protein>
<proteinExistence type="predicted"/>
<dbReference type="AlphaFoldDB" id="A0A0V0S636"/>
<comment type="caution">
    <text evidence="1">The sequence shown here is derived from an EMBL/GenBank/DDBJ whole genome shotgun (WGS) entry which is preliminary data.</text>
</comment>
<gene>
    <name evidence="1" type="ORF">T07_6314</name>
</gene>
<reference evidence="1 2" key="1">
    <citation type="submission" date="2015-01" db="EMBL/GenBank/DDBJ databases">
        <title>Evolution of Trichinella species and genotypes.</title>
        <authorList>
            <person name="Korhonen P.K."/>
            <person name="Edoardo P."/>
            <person name="Giuseppe L.R."/>
            <person name="Gasser R.B."/>
        </authorList>
    </citation>
    <scope>NUCLEOTIDE SEQUENCE [LARGE SCALE GENOMIC DNA]</scope>
    <source>
        <strain evidence="1">ISS37</strain>
    </source>
</reference>